<evidence type="ECO:0000313" key="2">
    <source>
        <dbReference type="EMBL" id="CAD8156483.1"/>
    </source>
</evidence>
<name>A0A8S1TXI9_PAROT</name>
<dbReference type="Proteomes" id="UP000683925">
    <property type="component" value="Unassembled WGS sequence"/>
</dbReference>
<feature type="transmembrane region" description="Helical" evidence="1">
    <location>
        <begin position="1326"/>
        <end position="1351"/>
    </location>
</feature>
<feature type="transmembrane region" description="Helical" evidence="1">
    <location>
        <begin position="1441"/>
        <end position="1460"/>
    </location>
</feature>
<dbReference type="OMA" id="MWTIWIN"/>
<comment type="caution">
    <text evidence="2">The sequence shown here is derived from an EMBL/GenBank/DDBJ whole genome shotgun (WGS) entry which is preliminary data.</text>
</comment>
<dbReference type="InterPro" id="IPR052994">
    <property type="entry name" value="Tiny_macrocysts_regulators"/>
</dbReference>
<feature type="transmembrane region" description="Helical" evidence="1">
    <location>
        <begin position="93"/>
        <end position="112"/>
    </location>
</feature>
<sequence length="1697" mass="204087">MHNQYNILQTKQSLTYKQFYEKILWLFVQSLEYEKKFKNKSILFGWHRIAINFLREMEYREQVVQNQRQGKVDEYLQIPTFLDVERLCKESSIILTIILFIGFCFPFAYFILGVMSSQKEKNEKNQPTCLKLYTLFIDIYYWCLFQPFIQAQLEVLLLNNQILDWNELLKENYNNVALLFAISIIGLFLNIIMVLSILLFFYQNVQFRIDLLSCSNRQIMLNVCILKTTIAILNSIHIKSIPHYVSYLIILILVVLKLLENQFFGNQKPSFYYYRINQFYQHLMFSLLGVLLTFLIELLVLYLNHEVNDFLCIIIIFVFLNTLGNIFQNKILLFYLMQERISSQLILNKIYYLYQLNASSSGDNNYIIIGLIEKHLKKGCNSKLERKQQNFDQQGDPLIDNNSIGYCFCQQHQFYDARRGVFVNSQKSKVQQHYKSFFRFEIKSLYEHCLIQNKNNHQMRLLYARHLFFSIQNKSQALLQMSILKQKFNKLSFFEKLDFQLMLMMMENKIKIQNTNSYRNYLDFEYVIEVEMIIKKIKIKIVDLIQNYLKYWNIVNLEKVEESDLLKLDNKIQIGIYECEKLWSKINHYNKEFDVQQNEIKYLSKKPQWELLYLWYKRYILNQKMKGQVVDYHPTSNFQQNYCDEDSDSDYENHFLQAFDPKKVFHSMTSIIFAKENGNIVKFNEYSKQIFGIQGLININQIIPNSMIRNHMLRVKEFVEKGKTSSLYARKKVLIQHHNSYLIPANKYLKISINQFMLLEFIVMIRPIQHESSGNYLVINEDWEIVQATRQLKNIFEQQFNLLLSCPKLLLYSQFQNLLEKDDYQLFQISTNKHYGFSKQQTTQSDLQRQKSMLNDNVFDEVDQDKQFTEQFIKEHEDDLDERQRLLNSNLQNQNEQYFQILIRIPMLYQRMQAEYFNLIINAEKENFYDYPEDSIMKKQSIIIRNGRKKIAFNFKVLVEKINFLKKIRLVSQLEVYRYLYRKYFCKADQLKKVIRIDAKIKVEQNQLIDKIQIIKINRFETFNNIKSKRQSMLLKGDVNRKTLRIKLEPKQQQFQKQISQQFTNLPSLKDIKNPSSENVLNNSCRCLINETQMKNDFNDSIAQEISIKPDQNIFIKEDHNKIKKHLNKINYFKWTNRYFMVGMIFLTMLSFSYGPNVSYTNLFLLRANSSYSSVLVAQDVSILYNQLIDMALCNQNATLCSNIIQYTNINDKQELLEQKVFLDLQNVNQSFNQFYRDKQNIQTIYSTIIIRHDNEVHQQNLLEDIKNFQVLLEQFLISNLSQITFDFEYYEILQEDLMPGLFESLSQIQIDLLDEIYKEFDFRSVFFLVDMISGFMFLGTLMAINFFNVFKIIDYYQTMYSQIQYFDQPTIESVIKYYQKLRQYFNYFNDIHTYQTNNYISFQSEGFIKAEADYKMTMALKTTKFIVSDYWFKLKLRLMLLYFIFMFLLIVMALTYNIYMQKYAYDLKIEISQNPFLFENTSPWAFTFSKELYIESFYDIHKIISNEYQEYLEQFVVDALDTNSNRLESKQSLIDDYYYSDICILLNFQNSKDCQNIVDGILKRGLQQTYYQIATLFESQLDENKTKFTEVSFDSIYNLNLLQPYIFASRKDMWTIWINKFEEIFSYYVTTETQLIVCFYVFSFLIYLTTLELYYEQQLRIDYQKARGYYKRYFPNNILNEQKRIKAILKKLSLIG</sequence>
<proteinExistence type="predicted"/>
<evidence type="ECO:0000313" key="3">
    <source>
        <dbReference type="Proteomes" id="UP000683925"/>
    </source>
</evidence>
<feature type="transmembrane region" description="Helical" evidence="1">
    <location>
        <begin position="1635"/>
        <end position="1656"/>
    </location>
</feature>
<dbReference type="PANTHER" id="PTHR31600:SF2">
    <property type="entry name" value="GAMETE ENRICHED GENE 10 PROTEIN-RELATED"/>
    <property type="match status" value="1"/>
</dbReference>
<dbReference type="EMBL" id="CAJJDP010000032">
    <property type="protein sequence ID" value="CAD8156483.1"/>
    <property type="molecule type" value="Genomic_DNA"/>
</dbReference>
<feature type="transmembrane region" description="Helical" evidence="1">
    <location>
        <begin position="308"/>
        <end position="327"/>
    </location>
</feature>
<feature type="transmembrane region" description="Helical" evidence="1">
    <location>
        <begin position="244"/>
        <end position="259"/>
    </location>
</feature>
<dbReference type="PANTHER" id="PTHR31600">
    <property type="entry name" value="TINY MACROCYSTS PROTEIN B-RELATED"/>
    <property type="match status" value="1"/>
</dbReference>
<organism evidence="2 3">
    <name type="scientific">Paramecium octaurelia</name>
    <dbReference type="NCBI Taxonomy" id="43137"/>
    <lineage>
        <taxon>Eukaryota</taxon>
        <taxon>Sar</taxon>
        <taxon>Alveolata</taxon>
        <taxon>Ciliophora</taxon>
        <taxon>Intramacronucleata</taxon>
        <taxon>Oligohymenophorea</taxon>
        <taxon>Peniculida</taxon>
        <taxon>Parameciidae</taxon>
        <taxon>Paramecium</taxon>
    </lineage>
</organism>
<keyword evidence="1" id="KW-1133">Transmembrane helix</keyword>
<evidence type="ECO:0000256" key="1">
    <source>
        <dbReference type="SAM" id="Phobius"/>
    </source>
</evidence>
<keyword evidence="1" id="KW-0812">Transmembrane</keyword>
<keyword evidence="1" id="KW-0472">Membrane</keyword>
<feature type="transmembrane region" description="Helical" evidence="1">
    <location>
        <begin position="176"/>
        <end position="199"/>
    </location>
</feature>
<reference evidence="2" key="1">
    <citation type="submission" date="2021-01" db="EMBL/GenBank/DDBJ databases">
        <authorList>
            <consortium name="Genoscope - CEA"/>
            <person name="William W."/>
        </authorList>
    </citation>
    <scope>NUCLEOTIDE SEQUENCE</scope>
</reference>
<keyword evidence="3" id="KW-1185">Reference proteome</keyword>
<protein>
    <submittedName>
        <fullName evidence="2">Uncharacterized protein</fullName>
    </submittedName>
</protein>
<dbReference type="OrthoDB" id="304740at2759"/>
<feature type="transmembrane region" description="Helical" evidence="1">
    <location>
        <begin position="279"/>
        <end position="302"/>
    </location>
</feature>
<gene>
    <name evidence="2" type="ORF">POCTA_138.1.T0320145</name>
</gene>
<accession>A0A8S1TXI9</accession>